<dbReference type="Proteomes" id="UP001589774">
    <property type="component" value="Unassembled WGS sequence"/>
</dbReference>
<gene>
    <name evidence="4" type="ORF">ACFFI0_17140</name>
</gene>
<dbReference type="InterPro" id="IPR036514">
    <property type="entry name" value="SGNH_hydro_sf"/>
</dbReference>
<feature type="chain" id="PRO_5045769394" evidence="2">
    <location>
        <begin position="30"/>
        <end position="480"/>
    </location>
</feature>
<dbReference type="RefSeq" id="WP_242627156.1">
    <property type="nucleotide sequence ID" value="NZ_JBHLWO010000002.1"/>
</dbReference>
<dbReference type="PANTHER" id="PTHR22901:SF0">
    <property type="entry name" value="SIALATE O-ACETYLESTERASE"/>
    <property type="match status" value="1"/>
</dbReference>
<dbReference type="SUPFAM" id="SSF52266">
    <property type="entry name" value="SGNH hydrolase"/>
    <property type="match status" value="1"/>
</dbReference>
<dbReference type="PANTHER" id="PTHR22901">
    <property type="entry name" value="SIALATE O-ACETYLESTERASE"/>
    <property type="match status" value="1"/>
</dbReference>
<evidence type="ECO:0000313" key="5">
    <source>
        <dbReference type="Proteomes" id="UP001589774"/>
    </source>
</evidence>
<protein>
    <submittedName>
        <fullName evidence="4">Sialate O-acetylesterase</fullName>
    </submittedName>
</protein>
<keyword evidence="5" id="KW-1185">Reference proteome</keyword>
<dbReference type="InterPro" id="IPR005181">
    <property type="entry name" value="SASA"/>
</dbReference>
<keyword evidence="1" id="KW-0378">Hydrolase</keyword>
<evidence type="ECO:0000313" key="4">
    <source>
        <dbReference type="EMBL" id="MFC0320052.1"/>
    </source>
</evidence>
<evidence type="ECO:0000256" key="1">
    <source>
        <dbReference type="ARBA" id="ARBA00022801"/>
    </source>
</evidence>
<evidence type="ECO:0000259" key="3">
    <source>
        <dbReference type="Pfam" id="PF03629"/>
    </source>
</evidence>
<sequence length="480" mass="53990">MLKHLLIKRMLQRTLLLLSGCFLSTLAFAEISVNSLFSDHMVLQQGTTVPVWGTSTKTGRVTVRFNGQELKSKVSNGKWMVKLKPMAVSKEPLTMEVFAEDTIRIHDVLIGEVWLCSGQSNMERQLGPRPPQKPILGWEAERDRANYPLIRQFYVPLKYAETQQDDVDGKWKVCSPNTVVDFSAVGYFFAADLYKQLEVPIGILFSAFGGTPAEDWTSRAALERNPELNELVKNYVETMNVGYHPKGQCVSGLYNGMIHPLLPFAIKGVAWYQGESNNNRAEQYEMVLTNMIKNWRTDFNQGDFPFLIVQIAPHKDMKPELRDAQRMVVAQVPNTALIVTTDCGDAMDIHPTNKKPVGERLALAAHALAYHGKEEYQGPMYSAYKIKADKLYLTFKHIGKGLVSLPQEEKLKGFELAGADGVYYPAMASIEDTTIVLSSDRVKKPKQARYGWANVPDVNFYNKDGLPASPFITEDVNEKN</sequence>
<dbReference type="Gene3D" id="3.40.50.1110">
    <property type="entry name" value="SGNH hydrolase"/>
    <property type="match status" value="1"/>
</dbReference>
<name>A0ABV6HME5_9SPHI</name>
<keyword evidence="2" id="KW-0732">Signal</keyword>
<organism evidence="4 5">
    <name type="scientific">Olivibacter oleidegradans</name>
    <dbReference type="NCBI Taxonomy" id="760123"/>
    <lineage>
        <taxon>Bacteria</taxon>
        <taxon>Pseudomonadati</taxon>
        <taxon>Bacteroidota</taxon>
        <taxon>Sphingobacteriia</taxon>
        <taxon>Sphingobacteriales</taxon>
        <taxon>Sphingobacteriaceae</taxon>
        <taxon>Olivibacter</taxon>
    </lineage>
</organism>
<reference evidence="4 5" key="1">
    <citation type="submission" date="2024-09" db="EMBL/GenBank/DDBJ databases">
        <authorList>
            <person name="Sun Q."/>
            <person name="Mori K."/>
        </authorList>
    </citation>
    <scope>NUCLEOTIDE SEQUENCE [LARGE SCALE GENOMIC DNA]</scope>
    <source>
        <strain evidence="4 5">CCM 7765</strain>
    </source>
</reference>
<dbReference type="EMBL" id="JBHLWO010000002">
    <property type="protein sequence ID" value="MFC0320052.1"/>
    <property type="molecule type" value="Genomic_DNA"/>
</dbReference>
<feature type="domain" description="Sialate O-acetylesterase" evidence="3">
    <location>
        <begin position="112"/>
        <end position="364"/>
    </location>
</feature>
<dbReference type="InterPro" id="IPR039329">
    <property type="entry name" value="SIAE"/>
</dbReference>
<proteinExistence type="predicted"/>
<dbReference type="Pfam" id="PF03629">
    <property type="entry name" value="SASA"/>
    <property type="match status" value="1"/>
</dbReference>
<accession>A0ABV6HME5</accession>
<feature type="signal peptide" evidence="2">
    <location>
        <begin position="1"/>
        <end position="29"/>
    </location>
</feature>
<comment type="caution">
    <text evidence="4">The sequence shown here is derived from an EMBL/GenBank/DDBJ whole genome shotgun (WGS) entry which is preliminary data.</text>
</comment>
<evidence type="ECO:0000256" key="2">
    <source>
        <dbReference type="SAM" id="SignalP"/>
    </source>
</evidence>